<protein>
    <submittedName>
        <fullName evidence="1">tRNA (Adenine(58)-N(1))-methyltransferase non-catalytic subunit trm6</fullName>
    </submittedName>
</protein>
<reference evidence="1" key="1">
    <citation type="journal article" date="2022" name="bioRxiv">
        <title>Population genetic analysis of Ophidiomyces ophidiicola, the causative agent of snake fungal disease, indicates recent introductions to the USA.</title>
        <authorList>
            <person name="Ladner J.T."/>
            <person name="Palmer J.M."/>
            <person name="Ettinger C.L."/>
            <person name="Stajich J.E."/>
            <person name="Farrell T.M."/>
            <person name="Glorioso B.M."/>
            <person name="Lawson B."/>
            <person name="Price S.J."/>
            <person name="Stengle A.G."/>
            <person name="Grear D.A."/>
            <person name="Lorch J.M."/>
        </authorList>
    </citation>
    <scope>NUCLEOTIDE SEQUENCE</scope>
    <source>
        <strain evidence="1">NWHC 24266-5</strain>
    </source>
</reference>
<evidence type="ECO:0000313" key="1">
    <source>
        <dbReference type="EMBL" id="KAI2391718.1"/>
    </source>
</evidence>
<comment type="caution">
    <text evidence="1">The sequence shown here is derived from an EMBL/GenBank/DDBJ whole genome shotgun (WGS) entry which is preliminary data.</text>
</comment>
<gene>
    <name evidence="1" type="primary">TRM6</name>
    <name evidence="1" type="ORF">LOY88_000942</name>
</gene>
<sequence>MDSRIVPNSYIALQLPSGTTKVLQVVPYTNISLGKYGSFPANQIIGRPFHLTFEILDEPDERGHVLRVVPAAELHTESLMTDGSSAELEDGAEAETGRGEDDAPNPRDNRNIQDDNSAQLLTMEEIENLKQGTTGAGKEIIAKLLQSHSMLDQKTAFSRAKYTLRKRRKYLKRFTPLPLDVSLLTNWMLNDKDSSRTMELRDELVGLIGCWANVHHGGDDILSDSTDSEPRGRWLMVDDTGGLLVAAMAERMGILYPSPAEMSQASLESVPEETEVEMETVQTTYLDDTAENGSTAPRPSQRRHREPGMSAKSTSITLIHPNFQPNLTFLKYFAYDLNDPPENHPLHTNLKTLSWIQLVDPESDNTYANEPAVVPDSVLEEWKPSKRGGYYRKRRRWTRVRSVVEETRAGGFDGLIVATLMDPVSVLKYTVPLLAGSAPVVVYSPHIEPLVKLADLYSTLRRAAYLNQKQRANEERIANDESNDAEEREGDTENSPQAFTHDEEDFPVDPSLLLAPSIQTSRVRPWQVLPGRTHPLMTGRGGAEGYVFHATRVIPAGGKVEARGVPGRKKRKLAADTPEQSRASEADGDS</sequence>
<name>A0ACB8V399_9EURO</name>
<proteinExistence type="predicted"/>
<organism evidence="1">
    <name type="scientific">Ophidiomyces ophidiicola</name>
    <dbReference type="NCBI Taxonomy" id="1387563"/>
    <lineage>
        <taxon>Eukaryota</taxon>
        <taxon>Fungi</taxon>
        <taxon>Dikarya</taxon>
        <taxon>Ascomycota</taxon>
        <taxon>Pezizomycotina</taxon>
        <taxon>Eurotiomycetes</taxon>
        <taxon>Eurotiomycetidae</taxon>
        <taxon>Onygenales</taxon>
        <taxon>Onygenaceae</taxon>
        <taxon>Ophidiomyces</taxon>
    </lineage>
</organism>
<dbReference type="EMBL" id="JALBCA010000010">
    <property type="protein sequence ID" value="KAI2391718.1"/>
    <property type="molecule type" value="Genomic_DNA"/>
</dbReference>
<accession>A0ACB8V399</accession>